<dbReference type="KEGG" id="soe:110782782"/>
<reference evidence="9" key="1">
    <citation type="journal article" date="2021" name="Nat. Commun.">
        <title>Genomic analyses provide insights into spinach domestication and the genetic basis of agronomic traits.</title>
        <authorList>
            <person name="Cai X."/>
            <person name="Sun X."/>
            <person name="Xu C."/>
            <person name="Sun H."/>
            <person name="Wang X."/>
            <person name="Ge C."/>
            <person name="Zhang Z."/>
            <person name="Wang Q."/>
            <person name="Fei Z."/>
            <person name="Jiao C."/>
            <person name="Wang Q."/>
        </authorList>
    </citation>
    <scope>NUCLEOTIDE SEQUENCE [LARGE SCALE GENOMIC DNA]</scope>
    <source>
        <strain evidence="9">cv. Varoflay</strain>
    </source>
</reference>
<organism evidence="9 10">
    <name type="scientific">Spinacia oleracea</name>
    <name type="common">Spinach</name>
    <dbReference type="NCBI Taxonomy" id="3562"/>
    <lineage>
        <taxon>Eukaryota</taxon>
        <taxon>Viridiplantae</taxon>
        <taxon>Streptophyta</taxon>
        <taxon>Embryophyta</taxon>
        <taxon>Tracheophyta</taxon>
        <taxon>Spermatophyta</taxon>
        <taxon>Magnoliopsida</taxon>
        <taxon>eudicotyledons</taxon>
        <taxon>Gunneridae</taxon>
        <taxon>Pentapetalae</taxon>
        <taxon>Caryophyllales</taxon>
        <taxon>Chenopodiaceae</taxon>
        <taxon>Chenopodioideae</taxon>
        <taxon>Anserineae</taxon>
        <taxon>Spinacia</taxon>
    </lineage>
</organism>
<reference evidence="10" key="2">
    <citation type="submission" date="2025-08" db="UniProtKB">
        <authorList>
            <consortium name="RefSeq"/>
        </authorList>
    </citation>
    <scope>IDENTIFICATION</scope>
    <source>
        <tissue evidence="10">Leaf</tissue>
    </source>
</reference>
<evidence type="ECO:0000256" key="7">
    <source>
        <dbReference type="SAM" id="MobiDB-lite"/>
    </source>
</evidence>
<protein>
    <recommendedName>
        <fullName evidence="6">Reticulon-like protein</fullName>
    </recommendedName>
</protein>
<evidence type="ECO:0000313" key="10">
    <source>
        <dbReference type="RefSeq" id="XP_021842722.1"/>
    </source>
</evidence>
<accession>A0A9R0I545</accession>
<evidence type="ECO:0000256" key="3">
    <source>
        <dbReference type="ARBA" id="ARBA00022824"/>
    </source>
</evidence>
<evidence type="ECO:0000256" key="1">
    <source>
        <dbReference type="ARBA" id="ARBA00004477"/>
    </source>
</evidence>
<name>A0A9R0I545_SPIOL</name>
<dbReference type="AlphaFoldDB" id="A0A9R0I545"/>
<feature type="compositionally biased region" description="Basic residues" evidence="7">
    <location>
        <begin position="149"/>
        <end position="160"/>
    </location>
</feature>
<dbReference type="OrthoDB" id="783438at2759"/>
<evidence type="ECO:0000256" key="2">
    <source>
        <dbReference type="ARBA" id="ARBA00022692"/>
    </source>
</evidence>
<feature type="region of interest" description="Disordered" evidence="7">
    <location>
        <begin position="1"/>
        <end position="66"/>
    </location>
</feature>
<dbReference type="PROSITE" id="PS50845">
    <property type="entry name" value="RETICULON"/>
    <property type="match status" value="1"/>
</dbReference>
<keyword evidence="3 6" id="KW-0256">Endoplasmic reticulum</keyword>
<evidence type="ECO:0000256" key="4">
    <source>
        <dbReference type="ARBA" id="ARBA00022989"/>
    </source>
</evidence>
<evidence type="ECO:0000256" key="6">
    <source>
        <dbReference type="RuleBase" id="RU363132"/>
    </source>
</evidence>
<gene>
    <name evidence="10" type="primary">LOC110782782</name>
</gene>
<keyword evidence="9" id="KW-1185">Reference proteome</keyword>
<feature type="region of interest" description="Disordered" evidence="7">
    <location>
        <begin position="147"/>
        <end position="176"/>
    </location>
</feature>
<keyword evidence="5" id="KW-0472">Membrane</keyword>
<dbReference type="InterPro" id="IPR003388">
    <property type="entry name" value="Reticulon"/>
</dbReference>
<dbReference type="GO" id="GO:0005789">
    <property type="term" value="C:endoplasmic reticulum membrane"/>
    <property type="evidence" value="ECO:0007669"/>
    <property type="project" value="UniProtKB-SubCell"/>
</dbReference>
<evidence type="ECO:0000256" key="5">
    <source>
        <dbReference type="ARBA" id="ARBA00023136"/>
    </source>
</evidence>
<comment type="subcellular location">
    <subcellularLocation>
        <location evidence="1 6">Endoplasmic reticulum membrane</location>
        <topology evidence="1 6">Multi-pass membrane protein</topology>
    </subcellularLocation>
</comment>
<sequence length="440" mass="49527">MESITPPQFHKSEPTHKTKSASRLALMANSPDFGSDTDNQIPHFSVEYAPSPSPRKTPSKPSINKPKNFLSLHEHLLLSPSPVKKSRTRLSDRLETADEAAEHRRKCKTRTSSNGLPACYSPRNNLRRSRRKIDAEEREIVGVDEGVKPRKRRISSKSKKEKLTSTPSLAPSKSNDGEVNALDHLGQLIWELIMWRDVAKSSLWFGFGCLCILSSCFTKGLSISLFSVISQLGFLFLAASFIANSLHQRENIPRNVEVCLKEDDILRVIRVVLPGLNLVISKTRELFSGEPSMTLKVALFLLVGSEYGHLLTLWRLCALGFFTSFTGPMLYSSYAAQIDKRAEQCKSRVLEAWRACYHKKIVAVSVATAFWNLSSLKTRVFAAFISLVILRYYRQLPETKLEEEATHMIKKVKPQRQPAIEQEMEPEKALVLADGGKSDK</sequence>
<evidence type="ECO:0000313" key="9">
    <source>
        <dbReference type="Proteomes" id="UP000813463"/>
    </source>
</evidence>
<dbReference type="Proteomes" id="UP000813463">
    <property type="component" value="Chromosome 4"/>
</dbReference>
<keyword evidence="2" id="KW-0812">Transmembrane</keyword>
<keyword evidence="4" id="KW-1133">Transmembrane helix</keyword>
<dbReference type="PANTHER" id="PTHR46626:SF2">
    <property type="entry name" value="RETICULON-LIKE PROTEIN B17"/>
    <property type="match status" value="1"/>
</dbReference>
<dbReference type="Pfam" id="PF02453">
    <property type="entry name" value="Reticulon"/>
    <property type="match status" value="1"/>
</dbReference>
<evidence type="ECO:0000259" key="8">
    <source>
        <dbReference type="PROSITE" id="PS50845"/>
    </source>
</evidence>
<dbReference type="GeneID" id="110782782"/>
<proteinExistence type="predicted"/>
<feature type="domain" description="Reticulon" evidence="8">
    <location>
        <begin position="189"/>
        <end position="339"/>
    </location>
</feature>
<feature type="region of interest" description="Disordered" evidence="7">
    <location>
        <begin position="97"/>
        <end position="123"/>
    </location>
</feature>
<dbReference type="RefSeq" id="XP_021842722.1">
    <property type="nucleotide sequence ID" value="XM_021987030.2"/>
</dbReference>
<dbReference type="InterPro" id="IPR044647">
    <property type="entry name" value="RTNLB17/18/21"/>
</dbReference>
<dbReference type="PANTHER" id="PTHR46626">
    <property type="entry name" value="RETICULON-LIKE PROTEIN B17"/>
    <property type="match status" value="1"/>
</dbReference>